<dbReference type="PANTHER" id="PTHR43394:SF1">
    <property type="entry name" value="ATP-BINDING CASSETTE SUB-FAMILY B MEMBER 10, MITOCHONDRIAL"/>
    <property type="match status" value="1"/>
</dbReference>
<dbReference type="EMBL" id="QQTP01000016">
    <property type="protein sequence ID" value="RDJ20682.1"/>
    <property type="molecule type" value="Genomic_DNA"/>
</dbReference>
<dbReference type="GO" id="GO:0005524">
    <property type="term" value="F:ATP binding"/>
    <property type="evidence" value="ECO:0007669"/>
    <property type="project" value="UniProtKB-KW"/>
</dbReference>
<dbReference type="GO" id="GO:0016887">
    <property type="term" value="F:ATP hydrolysis activity"/>
    <property type="evidence" value="ECO:0007669"/>
    <property type="project" value="InterPro"/>
</dbReference>
<comment type="similarity">
    <text evidence="2">Belongs to the ABC transporter superfamily.</text>
</comment>
<evidence type="ECO:0000313" key="13">
    <source>
        <dbReference type="Proteomes" id="UP000255207"/>
    </source>
</evidence>
<dbReference type="PANTHER" id="PTHR43394">
    <property type="entry name" value="ATP-DEPENDENT PERMEASE MDL1, MITOCHONDRIAL"/>
    <property type="match status" value="1"/>
</dbReference>
<dbReference type="Gene3D" id="3.40.50.300">
    <property type="entry name" value="P-loop containing nucleotide triphosphate hydrolases"/>
    <property type="match status" value="1"/>
</dbReference>
<evidence type="ECO:0000259" key="10">
    <source>
        <dbReference type="PROSITE" id="PS50893"/>
    </source>
</evidence>
<dbReference type="Proteomes" id="UP000255207">
    <property type="component" value="Unassembled WGS sequence"/>
</dbReference>
<evidence type="ECO:0000256" key="1">
    <source>
        <dbReference type="ARBA" id="ARBA00004651"/>
    </source>
</evidence>
<dbReference type="SMART" id="SM00382">
    <property type="entry name" value="AAA"/>
    <property type="match status" value="1"/>
</dbReference>
<evidence type="ECO:0000256" key="3">
    <source>
        <dbReference type="ARBA" id="ARBA00022448"/>
    </source>
</evidence>
<evidence type="ECO:0000256" key="6">
    <source>
        <dbReference type="ARBA" id="ARBA00022840"/>
    </source>
</evidence>
<accession>A0A370L1F7</accession>
<reference evidence="13" key="1">
    <citation type="submission" date="2018-07" db="EMBL/GenBank/DDBJ databases">
        <authorList>
            <person name="Safronova V.I."/>
            <person name="Chirak E.R."/>
            <person name="Sazanova A.L."/>
        </authorList>
    </citation>
    <scope>NUCLEOTIDE SEQUENCE [LARGE SCALE GENOMIC DNA]</scope>
    <source>
        <strain evidence="13">RCAM04685</strain>
    </source>
</reference>
<evidence type="ECO:0000256" key="2">
    <source>
        <dbReference type="ARBA" id="ARBA00005417"/>
    </source>
</evidence>
<evidence type="ECO:0000256" key="4">
    <source>
        <dbReference type="ARBA" id="ARBA00022692"/>
    </source>
</evidence>
<dbReference type="InterPro" id="IPR011527">
    <property type="entry name" value="ABC1_TM_dom"/>
</dbReference>
<name>A0A370L1F7_9HYPH</name>
<keyword evidence="6 12" id="KW-0067">ATP-binding</keyword>
<evidence type="ECO:0000256" key="5">
    <source>
        <dbReference type="ARBA" id="ARBA00022741"/>
    </source>
</evidence>
<dbReference type="InterPro" id="IPR039421">
    <property type="entry name" value="Type_1_exporter"/>
</dbReference>
<dbReference type="RefSeq" id="WP_114831720.1">
    <property type="nucleotide sequence ID" value="NZ_QQTO01000011.1"/>
</dbReference>
<feature type="domain" description="ABC transporter" evidence="10">
    <location>
        <begin position="367"/>
        <end position="601"/>
    </location>
</feature>
<dbReference type="SUPFAM" id="SSF52540">
    <property type="entry name" value="P-loop containing nucleoside triphosphate hydrolases"/>
    <property type="match status" value="1"/>
</dbReference>
<comment type="subcellular location">
    <subcellularLocation>
        <location evidence="1">Cell membrane</location>
        <topology evidence="1">Multi-pass membrane protein</topology>
    </subcellularLocation>
</comment>
<organism evidence="12 13">
    <name type="scientific">Bosea caraganae</name>
    <dbReference type="NCBI Taxonomy" id="2763117"/>
    <lineage>
        <taxon>Bacteria</taxon>
        <taxon>Pseudomonadati</taxon>
        <taxon>Pseudomonadota</taxon>
        <taxon>Alphaproteobacteria</taxon>
        <taxon>Hyphomicrobiales</taxon>
        <taxon>Boseaceae</taxon>
        <taxon>Bosea</taxon>
    </lineage>
</organism>
<evidence type="ECO:0000256" key="9">
    <source>
        <dbReference type="SAM" id="Phobius"/>
    </source>
</evidence>
<feature type="transmembrane region" description="Helical" evidence="9">
    <location>
        <begin position="29"/>
        <end position="50"/>
    </location>
</feature>
<dbReference type="Pfam" id="PF00664">
    <property type="entry name" value="ABC_membrane"/>
    <property type="match status" value="1"/>
</dbReference>
<dbReference type="AlphaFoldDB" id="A0A370L1F7"/>
<dbReference type="InterPro" id="IPR003439">
    <property type="entry name" value="ABC_transporter-like_ATP-bd"/>
</dbReference>
<protein>
    <submittedName>
        <fullName evidence="12">ATP-binding cassette domain-containing protein</fullName>
    </submittedName>
</protein>
<dbReference type="InterPro" id="IPR036640">
    <property type="entry name" value="ABC1_TM_sf"/>
</dbReference>
<dbReference type="FunFam" id="3.40.50.300:FF:000287">
    <property type="entry name" value="Multidrug ABC transporter ATP-binding protein"/>
    <property type="match status" value="1"/>
</dbReference>
<feature type="transmembrane region" description="Helical" evidence="9">
    <location>
        <begin position="274"/>
        <end position="295"/>
    </location>
</feature>
<keyword evidence="3" id="KW-0813">Transport</keyword>
<dbReference type="PROSITE" id="PS50929">
    <property type="entry name" value="ABC_TM1F"/>
    <property type="match status" value="1"/>
</dbReference>
<dbReference type="GO" id="GO:0015421">
    <property type="term" value="F:ABC-type oligopeptide transporter activity"/>
    <property type="evidence" value="ECO:0007669"/>
    <property type="project" value="TreeGrafter"/>
</dbReference>
<evidence type="ECO:0000256" key="7">
    <source>
        <dbReference type="ARBA" id="ARBA00022989"/>
    </source>
</evidence>
<dbReference type="SUPFAM" id="SSF90123">
    <property type="entry name" value="ABC transporter transmembrane region"/>
    <property type="match status" value="1"/>
</dbReference>
<proteinExistence type="inferred from homology"/>
<keyword evidence="4 9" id="KW-0812">Transmembrane</keyword>
<keyword evidence="5" id="KW-0547">Nucleotide-binding</keyword>
<evidence type="ECO:0000256" key="8">
    <source>
        <dbReference type="ARBA" id="ARBA00023136"/>
    </source>
</evidence>
<gene>
    <name evidence="12" type="ORF">DWE98_23360</name>
</gene>
<dbReference type="InterPro" id="IPR003593">
    <property type="entry name" value="AAA+_ATPase"/>
</dbReference>
<dbReference type="PROSITE" id="PS00211">
    <property type="entry name" value="ABC_TRANSPORTER_1"/>
    <property type="match status" value="1"/>
</dbReference>
<feature type="transmembrane region" description="Helical" evidence="9">
    <location>
        <begin position="192"/>
        <end position="209"/>
    </location>
</feature>
<keyword evidence="13" id="KW-1185">Reference proteome</keyword>
<dbReference type="OrthoDB" id="9804259at2"/>
<keyword evidence="7 9" id="KW-1133">Transmembrane helix</keyword>
<dbReference type="Pfam" id="PF00005">
    <property type="entry name" value="ABC_tran"/>
    <property type="match status" value="1"/>
</dbReference>
<sequence length="613" mass="65891">MKLGRVTDDTLALFARVWRERISSYLPQMAMILGLVIVIAATTSFYPILIKAAFDAFADPLTAESTGFVRRAERLVSKSIGIEIGVVNAVAIVVVIVTAIKGFSLLSQTVMTNSVVSRIEADMQSALYAHLIDADLAQLQRENPASLTQRFTTDFTFVKEALTRIINIAVRDVVTAMALVGAMLWIDWQMTLVVLLIAPVVARPIGSIGKKLRRMALSQQEQTGLMAGLVTESLQGARVAKTDSLEPYLKARAAAAFETIRALKMKAANARGRLDPLLEVAGGIAVAGVLAAIGVRITSGSSTVGDFTGYVSALLLAAQPMRSLGNLNAIVQEAGASLKRYYALVDEKPLITQRPDAKPLEVGPGEVAFRHLRFRYRDEARALEGIDLVAQGGKMTALVGRSGSGKSTLLALVPRLYDPTDGRIEIDGQDLRDVTLTSLRSQIGVVSQDVVLFDDTVRANIAFGRPGASEDEIVAAAKGAAAHDFIMAMPEGYASQVGERGSRLSGGERQRIAIARAILKDAPILLLDEATSALDTESERLVQQALAELMKNRTTLVIAHRLSTVREADLIVVLEEGKIVETGSHDALLAHDGTYARLHRLQFAEGPSYSDGL</sequence>
<feature type="domain" description="ABC transmembrane type-1" evidence="11">
    <location>
        <begin position="30"/>
        <end position="333"/>
    </location>
</feature>
<keyword evidence="8 9" id="KW-0472">Membrane</keyword>
<dbReference type="PROSITE" id="PS50893">
    <property type="entry name" value="ABC_TRANSPORTER_2"/>
    <property type="match status" value="1"/>
</dbReference>
<evidence type="ECO:0000313" key="12">
    <source>
        <dbReference type="EMBL" id="RDJ20682.1"/>
    </source>
</evidence>
<dbReference type="Gene3D" id="1.20.1560.10">
    <property type="entry name" value="ABC transporter type 1, transmembrane domain"/>
    <property type="match status" value="1"/>
</dbReference>
<feature type="transmembrane region" description="Helical" evidence="9">
    <location>
        <begin position="80"/>
        <end position="100"/>
    </location>
</feature>
<dbReference type="InterPro" id="IPR027417">
    <property type="entry name" value="P-loop_NTPase"/>
</dbReference>
<evidence type="ECO:0000259" key="11">
    <source>
        <dbReference type="PROSITE" id="PS50929"/>
    </source>
</evidence>
<dbReference type="CDD" id="cd18552">
    <property type="entry name" value="ABC_6TM_MsbA_like"/>
    <property type="match status" value="1"/>
</dbReference>
<dbReference type="GO" id="GO:0005886">
    <property type="term" value="C:plasma membrane"/>
    <property type="evidence" value="ECO:0007669"/>
    <property type="project" value="UniProtKB-SubCell"/>
</dbReference>
<comment type="caution">
    <text evidence="12">The sequence shown here is derived from an EMBL/GenBank/DDBJ whole genome shotgun (WGS) entry which is preliminary data.</text>
</comment>
<dbReference type="InterPro" id="IPR017871">
    <property type="entry name" value="ABC_transporter-like_CS"/>
</dbReference>